<feature type="domain" description="Tc1-like transposase DDE" evidence="7">
    <location>
        <begin position="81"/>
        <end position="202"/>
    </location>
</feature>
<keyword evidence="5 6" id="KW-0472">Membrane</keyword>
<keyword evidence="9" id="KW-1185">Reference proteome</keyword>
<evidence type="ECO:0000256" key="1">
    <source>
        <dbReference type="ARBA" id="ARBA00004141"/>
    </source>
</evidence>
<evidence type="ECO:0000313" key="9">
    <source>
        <dbReference type="Proteomes" id="UP000019373"/>
    </source>
</evidence>
<organism evidence="8 9">
    <name type="scientific">Endocarpon pusillum (strain Z07020 / HMAS-L-300199)</name>
    <name type="common">Lichen-forming fungus</name>
    <dbReference type="NCBI Taxonomy" id="1263415"/>
    <lineage>
        <taxon>Eukaryota</taxon>
        <taxon>Fungi</taxon>
        <taxon>Dikarya</taxon>
        <taxon>Ascomycota</taxon>
        <taxon>Pezizomycotina</taxon>
        <taxon>Eurotiomycetes</taxon>
        <taxon>Chaetothyriomycetidae</taxon>
        <taxon>Verrucariales</taxon>
        <taxon>Verrucariaceae</taxon>
        <taxon>Endocarpon</taxon>
    </lineage>
</organism>
<accession>U1HLG4</accession>
<evidence type="ECO:0000256" key="5">
    <source>
        <dbReference type="ARBA" id="ARBA00023136"/>
    </source>
</evidence>
<feature type="transmembrane region" description="Helical" evidence="6">
    <location>
        <begin position="356"/>
        <end position="376"/>
    </location>
</feature>
<feature type="transmembrane region" description="Helical" evidence="6">
    <location>
        <begin position="497"/>
        <end position="515"/>
    </location>
</feature>
<dbReference type="GO" id="GO:0003676">
    <property type="term" value="F:nucleic acid binding"/>
    <property type="evidence" value="ECO:0007669"/>
    <property type="project" value="InterPro"/>
</dbReference>
<dbReference type="EMBL" id="KE721376">
    <property type="protein sequence ID" value="ERF69849.1"/>
    <property type="molecule type" value="Genomic_DNA"/>
</dbReference>
<feature type="transmembrane region" description="Helical" evidence="6">
    <location>
        <begin position="246"/>
        <end position="268"/>
    </location>
</feature>
<dbReference type="eggNOG" id="KOG0254">
    <property type="taxonomic scope" value="Eukaryota"/>
</dbReference>
<feature type="transmembrane region" description="Helical" evidence="6">
    <location>
        <begin position="289"/>
        <end position="313"/>
    </location>
</feature>
<dbReference type="PANTHER" id="PTHR23501">
    <property type="entry name" value="MAJOR FACILITATOR SUPERFAMILY"/>
    <property type="match status" value="1"/>
</dbReference>
<dbReference type="Pfam" id="PF13358">
    <property type="entry name" value="DDE_3"/>
    <property type="match status" value="1"/>
</dbReference>
<evidence type="ECO:0000256" key="3">
    <source>
        <dbReference type="ARBA" id="ARBA00022692"/>
    </source>
</evidence>
<evidence type="ECO:0000313" key="8">
    <source>
        <dbReference type="EMBL" id="ERF69849.1"/>
    </source>
</evidence>
<dbReference type="InterPro" id="IPR038717">
    <property type="entry name" value="Tc1-like_DDE_dom"/>
</dbReference>
<dbReference type="Proteomes" id="UP000019373">
    <property type="component" value="Unassembled WGS sequence"/>
</dbReference>
<dbReference type="HOGENOM" id="CLU_507160_0_0_1"/>
<dbReference type="SUPFAM" id="SSF103473">
    <property type="entry name" value="MFS general substrate transporter"/>
    <property type="match status" value="1"/>
</dbReference>
<sequence>MAEHGVGTYMAQQKKFISATSIEKRGIWGFDHRYWHLDDFKRYKYSDESHFACALQRQAQIHRRRGAKARDAPTKIQFRFKRRNQVWHVFAYIGWNFKSKLHFYIGSGAGGRLVQADYITILEEVIAPNWDPNWILLEDNDNAHGTRGNADNKCKQTKRRLGIKCESNPPQSPDLNPIESIWRIIKQRLKNRGPIFDIEELRKAIEEEWDKITLDEINKAIRVITITGGTALLLVGLQFGGVVHPWSSTIVICFIAAGIVTMGIFVFLQVFVSTRPIVALRLLNNWSSAAALAICACHGLTYVACLYFLPLYFQLVLQASPTEAGVWLLALAGVLIVASVASGVIVAKLGHYRPTIWTACFSITLGYGLFISFPSFRDWPRIIVFQMIAAVGVGPLFQAPLIALQARTSATKMSSANSIYWFTREISSAIGVVAGQVVIQNQLAHQSSTLLYTGIPEKIVVGLPQNFATFSGDLLAGLTPRQQAVLRQALTNAIRSVWVMNTALAAAALMASFLLRREELSRIHHEVKTGLESLEET</sequence>
<dbReference type="RefSeq" id="XP_007804514.1">
    <property type="nucleotide sequence ID" value="XM_007806323.1"/>
</dbReference>
<dbReference type="GO" id="GO:0022857">
    <property type="term" value="F:transmembrane transporter activity"/>
    <property type="evidence" value="ECO:0007669"/>
    <property type="project" value="TreeGrafter"/>
</dbReference>
<reference evidence="9" key="1">
    <citation type="journal article" date="2014" name="BMC Genomics">
        <title>Genome characteristics reveal the impact of lichenization on lichen-forming fungus Endocarpon pusillum Hedwig (Verrucariales, Ascomycota).</title>
        <authorList>
            <person name="Wang Y.-Y."/>
            <person name="Liu B."/>
            <person name="Zhang X.-Y."/>
            <person name="Zhou Q.-M."/>
            <person name="Zhang T."/>
            <person name="Li H."/>
            <person name="Yu Y.-F."/>
            <person name="Zhang X.-L."/>
            <person name="Hao X.-Y."/>
            <person name="Wang M."/>
            <person name="Wang L."/>
            <person name="Wei J.-C."/>
        </authorList>
    </citation>
    <scope>NUCLEOTIDE SEQUENCE [LARGE SCALE GENOMIC DNA]</scope>
    <source>
        <strain evidence="9">Z07020 / HMAS-L-300199</strain>
    </source>
</reference>
<dbReference type="GO" id="GO:0005886">
    <property type="term" value="C:plasma membrane"/>
    <property type="evidence" value="ECO:0007669"/>
    <property type="project" value="TreeGrafter"/>
</dbReference>
<gene>
    <name evidence="8" type="ORF">EPUS_09065</name>
</gene>
<dbReference type="InterPro" id="IPR036397">
    <property type="entry name" value="RNaseH_sf"/>
</dbReference>
<dbReference type="GeneID" id="19243900"/>
<comment type="subcellular location">
    <subcellularLocation>
        <location evidence="1">Membrane</location>
        <topology evidence="1">Multi-pass membrane protein</topology>
    </subcellularLocation>
</comment>
<evidence type="ECO:0000259" key="7">
    <source>
        <dbReference type="Pfam" id="PF13358"/>
    </source>
</evidence>
<feature type="transmembrane region" description="Helical" evidence="6">
    <location>
        <begin position="382"/>
        <end position="404"/>
    </location>
</feature>
<keyword evidence="4 6" id="KW-1133">Transmembrane helix</keyword>
<dbReference type="Gene3D" id="1.20.1250.20">
    <property type="entry name" value="MFS general substrate transporter like domains"/>
    <property type="match status" value="1"/>
</dbReference>
<dbReference type="AlphaFoldDB" id="U1HLG4"/>
<dbReference type="InterPro" id="IPR036259">
    <property type="entry name" value="MFS_trans_sf"/>
</dbReference>
<protein>
    <recommendedName>
        <fullName evidence="7">Tc1-like transposase DDE domain-containing protein</fullName>
    </recommendedName>
</protein>
<comment type="similarity">
    <text evidence="2">Belongs to the major facilitator superfamily. TCR/Tet family.</text>
</comment>
<dbReference type="Gene3D" id="3.30.420.10">
    <property type="entry name" value="Ribonuclease H-like superfamily/Ribonuclease H"/>
    <property type="match status" value="1"/>
</dbReference>
<feature type="transmembrane region" description="Helical" evidence="6">
    <location>
        <begin position="325"/>
        <end position="349"/>
    </location>
</feature>
<dbReference type="PANTHER" id="PTHR23501:SF102">
    <property type="entry name" value="DRUG TRANSPORTER, PUTATIVE (AFU_ORTHOLOGUE AFUA_3G08530)-RELATED"/>
    <property type="match status" value="1"/>
</dbReference>
<proteinExistence type="inferred from homology"/>
<name>U1HLG4_ENDPU</name>
<evidence type="ECO:0000256" key="4">
    <source>
        <dbReference type="ARBA" id="ARBA00022989"/>
    </source>
</evidence>
<dbReference type="OrthoDB" id="5151590at2759"/>
<evidence type="ECO:0000256" key="6">
    <source>
        <dbReference type="SAM" id="Phobius"/>
    </source>
</evidence>
<feature type="transmembrane region" description="Helical" evidence="6">
    <location>
        <begin position="220"/>
        <end position="240"/>
    </location>
</feature>
<keyword evidence="3 6" id="KW-0812">Transmembrane</keyword>
<evidence type="ECO:0000256" key="2">
    <source>
        <dbReference type="ARBA" id="ARBA00007520"/>
    </source>
</evidence>